<dbReference type="GO" id="GO:0005829">
    <property type="term" value="C:cytosol"/>
    <property type="evidence" value="ECO:0007669"/>
    <property type="project" value="TreeGrafter"/>
</dbReference>
<organism evidence="9">
    <name type="scientific">bioreactor metagenome</name>
    <dbReference type="NCBI Taxonomy" id="1076179"/>
    <lineage>
        <taxon>unclassified sequences</taxon>
        <taxon>metagenomes</taxon>
        <taxon>ecological metagenomes</taxon>
    </lineage>
</organism>
<dbReference type="GO" id="GO:0008483">
    <property type="term" value="F:transaminase activity"/>
    <property type="evidence" value="ECO:0007669"/>
    <property type="project" value="UniProtKB-KW"/>
</dbReference>
<name>A0A644ZIM8_9ZZZZ</name>
<dbReference type="EC" id="2.1.2.10" evidence="2"/>
<proteinExistence type="inferred from homology"/>
<dbReference type="NCBIfam" id="NF001567">
    <property type="entry name" value="PRK00389.1"/>
    <property type="match status" value="1"/>
</dbReference>
<dbReference type="PANTHER" id="PTHR43757:SF2">
    <property type="entry name" value="AMINOMETHYLTRANSFERASE, MITOCHONDRIAL"/>
    <property type="match status" value="1"/>
</dbReference>
<comment type="similarity">
    <text evidence="1">Belongs to the GcvT family.</text>
</comment>
<dbReference type="FunFam" id="3.30.70.1400:FF:000001">
    <property type="entry name" value="Aminomethyltransferase"/>
    <property type="match status" value="1"/>
</dbReference>
<dbReference type="InterPro" id="IPR006223">
    <property type="entry name" value="GcvT"/>
</dbReference>
<dbReference type="InterPro" id="IPR006222">
    <property type="entry name" value="GCVT_N"/>
</dbReference>
<dbReference type="EMBL" id="VSSQ01009111">
    <property type="protein sequence ID" value="MPM40745.1"/>
    <property type="molecule type" value="Genomic_DNA"/>
</dbReference>
<dbReference type="InterPro" id="IPR029043">
    <property type="entry name" value="GcvT/YgfZ_C"/>
</dbReference>
<accession>A0A644ZIM8</accession>
<evidence type="ECO:0000256" key="3">
    <source>
        <dbReference type="ARBA" id="ARBA00022576"/>
    </source>
</evidence>
<dbReference type="HAMAP" id="MF_00259">
    <property type="entry name" value="GcvT"/>
    <property type="match status" value="1"/>
</dbReference>
<gene>
    <name evidence="9" type="primary">gcvT_20</name>
    <name evidence="9" type="ORF">SDC9_87393</name>
</gene>
<dbReference type="FunFam" id="2.40.30.110:FF:000003">
    <property type="entry name" value="Aminomethyltransferase"/>
    <property type="match status" value="1"/>
</dbReference>
<keyword evidence="3" id="KW-0032">Aminotransferase</keyword>
<dbReference type="FunFam" id="4.10.1250.10:FF:000001">
    <property type="entry name" value="Aminomethyltransferase"/>
    <property type="match status" value="1"/>
</dbReference>
<evidence type="ECO:0000259" key="7">
    <source>
        <dbReference type="Pfam" id="PF01571"/>
    </source>
</evidence>
<dbReference type="PIRSF" id="PIRSF006487">
    <property type="entry name" value="GcvT"/>
    <property type="match status" value="1"/>
</dbReference>
<dbReference type="GO" id="GO:0006546">
    <property type="term" value="P:glycine catabolic process"/>
    <property type="evidence" value="ECO:0007669"/>
    <property type="project" value="InterPro"/>
</dbReference>
<dbReference type="GO" id="GO:0032259">
    <property type="term" value="P:methylation"/>
    <property type="evidence" value="ECO:0007669"/>
    <property type="project" value="UniProtKB-KW"/>
</dbReference>
<dbReference type="Gene3D" id="3.30.70.1400">
    <property type="entry name" value="Aminomethyltransferase beta-barrel domains"/>
    <property type="match status" value="1"/>
</dbReference>
<sequence length="401" mass="43628">MKRLHVNVTRSRKTVVKNAESRKEKGDLYVSEPMIGKRTPLFEYYKANGVKLIDFGGWEMPIQFSGILAEHEAVRERAGLFDCSHMGEIEISGNESESYLNGLLTNDVSVMTIGQAQYNIMCYPNGGAVDDVILFKLDNERYLLVCNASNTDKVYAWMQQNHGSEAILKNISDSIGLLALQGPAAIKILKELTGADLDAIGNYHFVEDQVVAGIPHVLISRTGYTGEDGFELYVASGQTASLWEKLLAAGEAYGVLPCGLGSRDTLRLEAGMPLYGHELSEQINPLAAGLGFAVKTKKASDFIGKEALAAIRENGANEKIVGFEATERGIPREGYKVFSADGAEIGIVTSGTQSPTLKKSIGMALVKSEAAAIGTEIQIEIRNKRIQATIIPKPFYKRTKS</sequence>
<evidence type="ECO:0000313" key="9">
    <source>
        <dbReference type="EMBL" id="MPM40745.1"/>
    </source>
</evidence>
<dbReference type="Gene3D" id="2.40.30.110">
    <property type="entry name" value="Aminomethyltransferase beta-barrel domains"/>
    <property type="match status" value="1"/>
</dbReference>
<dbReference type="InterPro" id="IPR013977">
    <property type="entry name" value="GcvT_C"/>
</dbReference>
<comment type="caution">
    <text evidence="9">The sequence shown here is derived from an EMBL/GenBank/DDBJ whole genome shotgun (WGS) entry which is preliminary data.</text>
</comment>
<dbReference type="SUPFAM" id="SSF101790">
    <property type="entry name" value="Aminomethyltransferase beta-barrel domain"/>
    <property type="match status" value="1"/>
</dbReference>
<dbReference type="SUPFAM" id="SSF103025">
    <property type="entry name" value="Folate-binding domain"/>
    <property type="match status" value="1"/>
</dbReference>
<keyword evidence="4 9" id="KW-0808">Transferase</keyword>
<keyword evidence="9" id="KW-0489">Methyltransferase</keyword>
<evidence type="ECO:0000256" key="1">
    <source>
        <dbReference type="ARBA" id="ARBA00008609"/>
    </source>
</evidence>
<dbReference type="Gene3D" id="4.10.1250.10">
    <property type="entry name" value="Aminomethyltransferase fragment"/>
    <property type="match status" value="1"/>
</dbReference>
<dbReference type="InterPro" id="IPR022903">
    <property type="entry name" value="GcvT_bac"/>
</dbReference>
<comment type="catalytic activity">
    <reaction evidence="6">
        <text>N(6)-[(R)-S(8)-aminomethyldihydrolipoyl]-L-lysyl-[protein] + (6S)-5,6,7,8-tetrahydrofolate = N(6)-[(R)-dihydrolipoyl]-L-lysyl-[protein] + (6R)-5,10-methylene-5,6,7,8-tetrahydrofolate + NH4(+)</text>
        <dbReference type="Rhea" id="RHEA:16945"/>
        <dbReference type="Rhea" id="RHEA-COMP:10475"/>
        <dbReference type="Rhea" id="RHEA-COMP:10492"/>
        <dbReference type="ChEBI" id="CHEBI:15636"/>
        <dbReference type="ChEBI" id="CHEBI:28938"/>
        <dbReference type="ChEBI" id="CHEBI:57453"/>
        <dbReference type="ChEBI" id="CHEBI:83100"/>
        <dbReference type="ChEBI" id="CHEBI:83143"/>
        <dbReference type="EC" id="2.1.2.10"/>
    </reaction>
</comment>
<dbReference type="AlphaFoldDB" id="A0A644ZIM8"/>
<evidence type="ECO:0000256" key="6">
    <source>
        <dbReference type="ARBA" id="ARBA00047665"/>
    </source>
</evidence>
<evidence type="ECO:0000256" key="5">
    <source>
        <dbReference type="ARBA" id="ARBA00031395"/>
    </source>
</evidence>
<dbReference type="InterPro" id="IPR028896">
    <property type="entry name" value="GcvT/YgfZ/DmdA"/>
</dbReference>
<protein>
    <recommendedName>
        <fullName evidence="2">aminomethyltransferase</fullName>
        <ecNumber evidence="2">2.1.2.10</ecNumber>
    </recommendedName>
    <alternativeName>
        <fullName evidence="5">Glycine cleavage system T protein</fullName>
    </alternativeName>
</protein>
<dbReference type="GO" id="GO:0004047">
    <property type="term" value="F:aminomethyltransferase activity"/>
    <property type="evidence" value="ECO:0007669"/>
    <property type="project" value="UniProtKB-EC"/>
</dbReference>
<evidence type="ECO:0000256" key="2">
    <source>
        <dbReference type="ARBA" id="ARBA00012616"/>
    </source>
</evidence>
<dbReference type="NCBIfam" id="TIGR00528">
    <property type="entry name" value="gcvT"/>
    <property type="match status" value="1"/>
</dbReference>
<dbReference type="Pfam" id="PF01571">
    <property type="entry name" value="GCV_T"/>
    <property type="match status" value="1"/>
</dbReference>
<dbReference type="PANTHER" id="PTHR43757">
    <property type="entry name" value="AMINOMETHYLTRANSFERASE"/>
    <property type="match status" value="1"/>
</dbReference>
<dbReference type="GO" id="GO:0005960">
    <property type="term" value="C:glycine cleavage complex"/>
    <property type="evidence" value="ECO:0007669"/>
    <property type="project" value="InterPro"/>
</dbReference>
<dbReference type="InterPro" id="IPR027266">
    <property type="entry name" value="TrmE/GcvT-like"/>
</dbReference>
<evidence type="ECO:0000256" key="4">
    <source>
        <dbReference type="ARBA" id="ARBA00022679"/>
    </source>
</evidence>
<dbReference type="GO" id="GO:0008168">
    <property type="term" value="F:methyltransferase activity"/>
    <property type="evidence" value="ECO:0007669"/>
    <property type="project" value="UniProtKB-KW"/>
</dbReference>
<feature type="domain" description="GCVT N-terminal" evidence="7">
    <location>
        <begin position="42"/>
        <end position="298"/>
    </location>
</feature>
<reference evidence="9" key="1">
    <citation type="submission" date="2019-08" db="EMBL/GenBank/DDBJ databases">
        <authorList>
            <person name="Kucharzyk K."/>
            <person name="Murdoch R.W."/>
            <person name="Higgins S."/>
            <person name="Loffler F."/>
        </authorList>
    </citation>
    <scope>NUCLEOTIDE SEQUENCE</scope>
</reference>
<evidence type="ECO:0000259" key="8">
    <source>
        <dbReference type="Pfam" id="PF08669"/>
    </source>
</evidence>
<feature type="domain" description="Aminomethyltransferase C-terminal" evidence="8">
    <location>
        <begin position="319"/>
        <end position="397"/>
    </location>
</feature>
<dbReference type="Pfam" id="PF08669">
    <property type="entry name" value="GCV_T_C"/>
    <property type="match status" value="1"/>
</dbReference>
<dbReference type="Gene3D" id="3.30.1360.120">
    <property type="entry name" value="Probable tRNA modification gtpase trme, domain 1"/>
    <property type="match status" value="1"/>
</dbReference>